<name>A0ABY0V770_9ACTO</name>
<evidence type="ECO:0000313" key="6">
    <source>
        <dbReference type="EMBL" id="SDT93257.1"/>
    </source>
</evidence>
<dbReference type="GO" id="GO:0004386">
    <property type="term" value="F:helicase activity"/>
    <property type="evidence" value="ECO:0007669"/>
    <property type="project" value="UniProtKB-KW"/>
</dbReference>
<feature type="domain" description="Helicase C-terminal" evidence="5">
    <location>
        <begin position="886"/>
        <end position="1034"/>
    </location>
</feature>
<dbReference type="InterPro" id="IPR001650">
    <property type="entry name" value="Helicase_C-like"/>
</dbReference>
<feature type="domain" description="SWIM-type" evidence="3">
    <location>
        <begin position="61"/>
        <end position="98"/>
    </location>
</feature>
<dbReference type="Pfam" id="PF00176">
    <property type="entry name" value="SNF2-rel_dom"/>
    <property type="match status" value="1"/>
</dbReference>
<evidence type="ECO:0000259" key="5">
    <source>
        <dbReference type="PROSITE" id="PS51194"/>
    </source>
</evidence>
<dbReference type="InterPro" id="IPR000330">
    <property type="entry name" value="SNF2_N"/>
</dbReference>
<feature type="domain" description="Helicase ATP-binding" evidence="4">
    <location>
        <begin position="601"/>
        <end position="763"/>
    </location>
</feature>
<evidence type="ECO:0000259" key="4">
    <source>
        <dbReference type="PROSITE" id="PS51192"/>
    </source>
</evidence>
<dbReference type="Gene3D" id="3.40.50.10810">
    <property type="entry name" value="Tandem AAA-ATPase domain"/>
    <property type="match status" value="1"/>
</dbReference>
<reference evidence="6 7" key="1">
    <citation type="submission" date="2016-10" db="EMBL/GenBank/DDBJ databases">
        <authorList>
            <person name="Varghese N."/>
            <person name="Submissions S."/>
        </authorList>
    </citation>
    <scope>NUCLEOTIDE SEQUENCE [LARGE SCALE GENOMIC DNA]</scope>
    <source>
        <strain evidence="6 7">DSM 9169</strain>
    </source>
</reference>
<dbReference type="PROSITE" id="PS51194">
    <property type="entry name" value="HELICASE_CTER"/>
    <property type="match status" value="1"/>
</dbReference>
<proteinExistence type="predicted"/>
<keyword evidence="6" id="KW-0347">Helicase</keyword>
<dbReference type="InterPro" id="IPR027417">
    <property type="entry name" value="P-loop_NTPase"/>
</dbReference>
<keyword evidence="1" id="KW-0378">Hydrolase</keyword>
<keyword evidence="6" id="KW-0547">Nucleotide-binding</keyword>
<dbReference type="PROSITE" id="PS51192">
    <property type="entry name" value="HELICASE_ATP_BIND_1"/>
    <property type="match status" value="1"/>
</dbReference>
<keyword evidence="2" id="KW-0479">Metal-binding</keyword>
<dbReference type="Gene3D" id="3.40.50.300">
    <property type="entry name" value="P-loop containing nucleotide triphosphate hydrolases"/>
    <property type="match status" value="1"/>
</dbReference>
<dbReference type="SUPFAM" id="SSF52540">
    <property type="entry name" value="P-loop containing nucleoside triphosphate hydrolases"/>
    <property type="match status" value="2"/>
</dbReference>
<dbReference type="InterPro" id="IPR014001">
    <property type="entry name" value="Helicase_ATP-bd"/>
</dbReference>
<dbReference type="PROSITE" id="PS50966">
    <property type="entry name" value="ZF_SWIM"/>
    <property type="match status" value="1"/>
</dbReference>
<dbReference type="Pfam" id="PF00271">
    <property type="entry name" value="Helicase_C"/>
    <property type="match status" value="1"/>
</dbReference>
<protein>
    <submittedName>
        <fullName evidence="6">Superfamily II DNA or RNA helicase, SNF2 family</fullName>
    </submittedName>
</protein>
<keyword evidence="2" id="KW-0862">Zinc</keyword>
<evidence type="ECO:0000259" key="3">
    <source>
        <dbReference type="PROSITE" id="PS50966"/>
    </source>
</evidence>
<dbReference type="SMART" id="SM00490">
    <property type="entry name" value="HELICc"/>
    <property type="match status" value="1"/>
</dbReference>
<dbReference type="InterPro" id="IPR038718">
    <property type="entry name" value="SNF2-like_sf"/>
</dbReference>
<dbReference type="InterPro" id="IPR049730">
    <property type="entry name" value="SNF2/RAD54-like_C"/>
</dbReference>
<dbReference type="PANTHER" id="PTHR10799">
    <property type="entry name" value="SNF2/RAD54 HELICASE FAMILY"/>
    <property type="match status" value="1"/>
</dbReference>
<keyword evidence="6" id="KW-0067">ATP-binding</keyword>
<gene>
    <name evidence="6" type="ORF">SAMN04489714_1012</name>
</gene>
<dbReference type="EMBL" id="LT629792">
    <property type="protein sequence ID" value="SDT93257.1"/>
    <property type="molecule type" value="Genomic_DNA"/>
</dbReference>
<evidence type="ECO:0000256" key="1">
    <source>
        <dbReference type="ARBA" id="ARBA00022801"/>
    </source>
</evidence>
<dbReference type="SMART" id="SM00487">
    <property type="entry name" value="DEXDc"/>
    <property type="match status" value="1"/>
</dbReference>
<dbReference type="RefSeq" id="WP_092648538.1">
    <property type="nucleotide sequence ID" value="NZ_LT629792.1"/>
</dbReference>
<keyword evidence="7" id="KW-1185">Reference proteome</keyword>
<dbReference type="Proteomes" id="UP000198976">
    <property type="component" value="Chromosome I"/>
</dbReference>
<evidence type="ECO:0000256" key="2">
    <source>
        <dbReference type="PROSITE-ProRule" id="PRU00325"/>
    </source>
</evidence>
<sequence>MAPRDIVTYVHHLSDDDIMMRVGPATWAKGLAFFTRGDVLDTDLTSEREAQCRVKGPGLTYRTWVSLRDGAPVHLDLSCACAIGRDCPHSVAALLAVRSVPAESEEGPTWRDRLRTLSGTTAMEGQPLALLVDTHNPREPIALTPLRPGMHSAWTTKRATWQDLTATQWESVTDGLNPTHVALIRQAYRHSRSDGTYRSPNDVTLESLGVQAGPWIEAATRAGLDMFVDLDPLTPLSVDPTPWHVSLDTTRTGETGDILIKPVLTDGARIAARVRISAATQLAFFNAGRTVAHIRSGAHLLDAFEGASPLIIPAEDAAEFHAQWLPRLSGTNPVMSSDDSVSADVSVKTSIVGRVSMDHIEHVVMRWWVDQAVGTSHVRTAYDSTDPDVTHLARSVHSAIGQISLPTGAPLTVGTPIRMPAWKAPELLATLDEVTADALQWDVNPDVRALSISNEELTIHTDAEPSSSTDWFDVHIRIRIGDSDVALSDVLTALADGRDHMLVEGTWVALDSARINRLRALLHNAQELGGSFTESDLQLSSMHVGLWEEFDDLTDSLTVPNSLRRTIDVLTARGARDPLPLPDTLNADLRPYQVDGHQWITSHIHNGLGGIVADDMGLGKTLQILASIASQRAGGTEPPVLVVAPTSVVGTWVEQAERFLPELRVVDITSTSKRRDESLDSAIRDADIVVTTYTIARLESDQWAAREWGGLVIDEAQHVKNPRTVIHRLLMQLSRPWTLAVTGTPVENSAADLWALAALVAPGLLPGWKTFSTRILRPIDEGDVNAAAALSAAIRPFIMRRTKEAVAPDLPAKTETTVGVELGVEHRQIYDQYLTRIRVQLLDLLDDASRHRIDILAALTRLRQLALDPALVDEHYQGIGSAKIDVLVDHLTQILPAGHKALVFSQFTSYLARIREELKRRSISCVQLDGSTRNRRSVIQQFREGDADVFLISLKAGGTGLTLTQADYVFVMDPWWNPAVEEQAVDRAHRIGQERPVSVYRLVALDTIEHKVVELQERKRELVTSLVDAAVDQKDAGQWTRLNVADLRALIDG</sequence>
<keyword evidence="2" id="KW-0863">Zinc-finger</keyword>
<dbReference type="InterPro" id="IPR007527">
    <property type="entry name" value="Znf_SWIM"/>
</dbReference>
<dbReference type="CDD" id="cd18793">
    <property type="entry name" value="SF2_C_SNF"/>
    <property type="match status" value="1"/>
</dbReference>
<evidence type="ECO:0000313" key="7">
    <source>
        <dbReference type="Proteomes" id="UP000198976"/>
    </source>
</evidence>
<accession>A0ABY0V770</accession>
<organism evidence="6 7">
    <name type="scientific">Schaalia radingae</name>
    <dbReference type="NCBI Taxonomy" id="131110"/>
    <lineage>
        <taxon>Bacteria</taxon>
        <taxon>Bacillati</taxon>
        <taxon>Actinomycetota</taxon>
        <taxon>Actinomycetes</taxon>
        <taxon>Actinomycetales</taxon>
        <taxon>Actinomycetaceae</taxon>
        <taxon>Schaalia</taxon>
    </lineage>
</organism>